<name>A0AA88RNY0_9ASTE</name>
<dbReference type="InterPro" id="IPR012337">
    <property type="entry name" value="RNaseH-like_sf"/>
</dbReference>
<sequence length="806" mass="90983">MRLKQGEGSIETYYNNLQGLWREIDSRRPNLMKCEVDIQKYNSILQEDRVYTFLDGLDDRLDKIRGDVLQIKPFPTVEQAYAHVRREDLRHAIMMKKGDTTSGVVMLSRGGKKSQQQAPLQVLSGEKPNMTAKQKPQAEGGGCTHCGNVKHTRETCFKLHGFPELWHELKAKKKRDAGTSEKSGRAALVSTEPQLSLVPHGDSLTSTSEPMDLSNSGNNVCALFCSNQENHHGWIIDSGATNHMTFDPQDFVKSTQPKRTCIVNANGVTYPVTGAGKVALSPSFTLPNTLLVPSLSSKLLSIGQATEELNCCALIYPNFCLFQDILTKEIIGRGTKKEGLYYMDDFSLGRANNVHHTGTKKRQIWLWHRRLGHPSFGYLKHLFPDLFSNFHESDFRCEICIQAKSHRVPYPISLQKCETPFTLIHSDVWGPAPISISSRFRWFVTFVDGCTRMTWLYLMKNKNDVLGIFQSFHSMIKTQFSAKVQIRRSDNGGEYGEILSEEQNWKKWPCFEDVSVMGNNEANKAPIAEGQPQEPMTVSMGNNEAPFAEGQPKEPMIVSMEKRKETEEGEIRSELSNPDPLVPYDQSRENTPEVQSLNSFPMNIIDDSIGHKLPFSEDHMNAVLRILRYLKSAPGRGLMLRKNNHLNIDGYTDADRAGSATDRRSTSGYFTFVGGNLVTWRSKKQKEVALSSAEAEFRGMAKGLCELLWLRRLPDEIGYSTNPTMNLFCDNKAAIEIAHSPVQHDRTKHIEVDRHFIKEKLEDQIVQFPFVKSEDQLADILTKAVSSKVFYNSLDKLGIGDIHAPT</sequence>
<comment type="caution">
    <text evidence="4">The sequence shown here is derived from an EMBL/GenBank/DDBJ whole genome shotgun (WGS) entry which is preliminary data.</text>
</comment>
<dbReference type="Pfam" id="PF13976">
    <property type="entry name" value="gag_pre-integrs"/>
    <property type="match status" value="1"/>
</dbReference>
<dbReference type="InterPro" id="IPR036397">
    <property type="entry name" value="RNaseH_sf"/>
</dbReference>
<evidence type="ECO:0000313" key="4">
    <source>
        <dbReference type="EMBL" id="KAK2989502.1"/>
    </source>
</evidence>
<feature type="region of interest" description="Disordered" evidence="1">
    <location>
        <begin position="564"/>
        <end position="584"/>
    </location>
</feature>
<dbReference type="PANTHER" id="PTHR11439:SF467">
    <property type="entry name" value="INTEGRASE CATALYTIC DOMAIN-CONTAINING PROTEIN"/>
    <property type="match status" value="1"/>
</dbReference>
<dbReference type="Proteomes" id="UP001187471">
    <property type="component" value="Unassembled WGS sequence"/>
</dbReference>
<dbReference type="Pfam" id="PF22936">
    <property type="entry name" value="Pol_BBD"/>
    <property type="match status" value="1"/>
</dbReference>
<gene>
    <name evidence="4" type="ORF">RJ640_019601</name>
</gene>
<dbReference type="SUPFAM" id="SSF53098">
    <property type="entry name" value="Ribonuclease H-like"/>
    <property type="match status" value="1"/>
</dbReference>
<evidence type="ECO:0000256" key="1">
    <source>
        <dbReference type="SAM" id="MobiDB-lite"/>
    </source>
</evidence>
<reference evidence="4" key="1">
    <citation type="submission" date="2022-12" db="EMBL/GenBank/DDBJ databases">
        <title>Draft genome assemblies for two species of Escallonia (Escalloniales).</title>
        <authorList>
            <person name="Chanderbali A."/>
            <person name="Dervinis C."/>
            <person name="Anghel I."/>
            <person name="Soltis D."/>
            <person name="Soltis P."/>
            <person name="Zapata F."/>
        </authorList>
    </citation>
    <scope>NUCLEOTIDE SEQUENCE</scope>
    <source>
        <strain evidence="4">UCBG92.1500</strain>
        <tissue evidence="4">Leaf</tissue>
    </source>
</reference>
<feature type="domain" description="GAG-pre-integrase" evidence="2">
    <location>
        <begin position="339"/>
        <end position="405"/>
    </location>
</feature>
<accession>A0AA88RNY0</accession>
<evidence type="ECO:0000259" key="3">
    <source>
        <dbReference type="Pfam" id="PF22936"/>
    </source>
</evidence>
<dbReference type="InterPro" id="IPR025724">
    <property type="entry name" value="GAG-pre-integrase_dom"/>
</dbReference>
<keyword evidence="5" id="KW-1185">Reference proteome</keyword>
<dbReference type="InterPro" id="IPR054722">
    <property type="entry name" value="PolX-like_BBD"/>
</dbReference>
<proteinExistence type="predicted"/>
<dbReference type="CDD" id="cd09272">
    <property type="entry name" value="RNase_HI_RT_Ty1"/>
    <property type="match status" value="1"/>
</dbReference>
<evidence type="ECO:0008006" key="6">
    <source>
        <dbReference type="Google" id="ProtNLM"/>
    </source>
</evidence>
<dbReference type="PANTHER" id="PTHR11439">
    <property type="entry name" value="GAG-POL-RELATED RETROTRANSPOSON"/>
    <property type="match status" value="1"/>
</dbReference>
<feature type="domain" description="Retrovirus-related Pol polyprotein from transposon TNT 1-94-like beta-barrel" evidence="3">
    <location>
        <begin position="234"/>
        <end position="308"/>
    </location>
</feature>
<dbReference type="AlphaFoldDB" id="A0AA88RNY0"/>
<protein>
    <recommendedName>
        <fullName evidence="6">Integrase catalytic domain-containing protein</fullName>
    </recommendedName>
</protein>
<dbReference type="Gene3D" id="3.30.420.10">
    <property type="entry name" value="Ribonuclease H-like superfamily/Ribonuclease H"/>
    <property type="match status" value="1"/>
</dbReference>
<dbReference type="EMBL" id="JAVXUO010000737">
    <property type="protein sequence ID" value="KAK2989502.1"/>
    <property type="molecule type" value="Genomic_DNA"/>
</dbReference>
<evidence type="ECO:0000313" key="5">
    <source>
        <dbReference type="Proteomes" id="UP001187471"/>
    </source>
</evidence>
<dbReference type="GO" id="GO:0003676">
    <property type="term" value="F:nucleic acid binding"/>
    <property type="evidence" value="ECO:0007669"/>
    <property type="project" value="InterPro"/>
</dbReference>
<organism evidence="4 5">
    <name type="scientific">Escallonia rubra</name>
    <dbReference type="NCBI Taxonomy" id="112253"/>
    <lineage>
        <taxon>Eukaryota</taxon>
        <taxon>Viridiplantae</taxon>
        <taxon>Streptophyta</taxon>
        <taxon>Embryophyta</taxon>
        <taxon>Tracheophyta</taxon>
        <taxon>Spermatophyta</taxon>
        <taxon>Magnoliopsida</taxon>
        <taxon>eudicotyledons</taxon>
        <taxon>Gunneridae</taxon>
        <taxon>Pentapetalae</taxon>
        <taxon>asterids</taxon>
        <taxon>campanulids</taxon>
        <taxon>Escalloniales</taxon>
        <taxon>Escalloniaceae</taxon>
        <taxon>Escallonia</taxon>
    </lineage>
</organism>
<feature type="compositionally biased region" description="Basic and acidic residues" evidence="1">
    <location>
        <begin position="564"/>
        <end position="573"/>
    </location>
</feature>
<evidence type="ECO:0000259" key="2">
    <source>
        <dbReference type="Pfam" id="PF13976"/>
    </source>
</evidence>